<comment type="function">
    <text evidence="9 10">Fluoride-specific ion channel. Important for reducing fluoride concentration in the cell, thus reducing its toxicity.</text>
</comment>
<evidence type="ECO:0000313" key="11">
    <source>
        <dbReference type="EMBL" id="GAA3149153.1"/>
    </source>
</evidence>
<keyword evidence="10" id="KW-0915">Sodium</keyword>
<proteinExistence type="inferred from homology"/>
<gene>
    <name evidence="10" type="primary">fluC</name>
    <name evidence="10" type="synonym">crcB</name>
    <name evidence="11" type="ORF">GCM10010466_45130</name>
</gene>
<keyword evidence="2 10" id="KW-1003">Cell membrane</keyword>
<dbReference type="PANTHER" id="PTHR28259">
    <property type="entry name" value="FLUORIDE EXPORT PROTEIN 1-RELATED"/>
    <property type="match status" value="1"/>
</dbReference>
<organism evidence="11 12">
    <name type="scientific">Planomonospora alba</name>
    <dbReference type="NCBI Taxonomy" id="161354"/>
    <lineage>
        <taxon>Bacteria</taxon>
        <taxon>Bacillati</taxon>
        <taxon>Actinomycetota</taxon>
        <taxon>Actinomycetes</taxon>
        <taxon>Streptosporangiales</taxon>
        <taxon>Streptosporangiaceae</taxon>
        <taxon>Planomonospora</taxon>
    </lineage>
</organism>
<dbReference type="HAMAP" id="MF_00454">
    <property type="entry name" value="FluC"/>
    <property type="match status" value="1"/>
</dbReference>
<comment type="caution">
    <text evidence="11">The sequence shown here is derived from an EMBL/GenBank/DDBJ whole genome shotgun (WGS) entry which is preliminary data.</text>
</comment>
<comment type="subcellular location">
    <subcellularLocation>
        <location evidence="1 10">Cell membrane</location>
        <topology evidence="1 10">Multi-pass membrane protein</topology>
    </subcellularLocation>
</comment>
<dbReference type="InterPro" id="IPR003691">
    <property type="entry name" value="FluC"/>
</dbReference>
<sequence length="136" mass="13474">MSGVRRPGPARAVTAAVACGGALGALARYGLGTAFPAGPDAFPWTTLAVNVSGCLLIGALVVWLVAAEPHPLAGPFLSTGVLGGFTTFSSFAVEVEGLVRLGRPAAALACLVATPALAVAAVLAGAALARRVRRAR</sequence>
<dbReference type="PANTHER" id="PTHR28259:SF1">
    <property type="entry name" value="FLUORIDE EXPORT PROTEIN 1-RELATED"/>
    <property type="match status" value="1"/>
</dbReference>
<evidence type="ECO:0000256" key="1">
    <source>
        <dbReference type="ARBA" id="ARBA00004651"/>
    </source>
</evidence>
<evidence type="ECO:0000256" key="10">
    <source>
        <dbReference type="HAMAP-Rule" id="MF_00454"/>
    </source>
</evidence>
<feature type="transmembrane region" description="Helical" evidence="10">
    <location>
        <begin position="12"/>
        <end position="31"/>
    </location>
</feature>
<evidence type="ECO:0000256" key="4">
    <source>
        <dbReference type="ARBA" id="ARBA00022989"/>
    </source>
</evidence>
<comment type="catalytic activity">
    <reaction evidence="8">
        <text>fluoride(in) = fluoride(out)</text>
        <dbReference type="Rhea" id="RHEA:76159"/>
        <dbReference type="ChEBI" id="CHEBI:17051"/>
    </reaction>
    <physiologicalReaction direction="left-to-right" evidence="8">
        <dbReference type="Rhea" id="RHEA:76160"/>
    </physiologicalReaction>
</comment>
<name>A0ABP6NIS4_9ACTN</name>
<feature type="transmembrane region" description="Helical" evidence="10">
    <location>
        <begin position="105"/>
        <end position="129"/>
    </location>
</feature>
<evidence type="ECO:0000256" key="7">
    <source>
        <dbReference type="ARBA" id="ARBA00035120"/>
    </source>
</evidence>
<keyword evidence="10" id="KW-0406">Ion transport</keyword>
<feature type="transmembrane region" description="Helical" evidence="10">
    <location>
        <begin position="43"/>
        <end position="65"/>
    </location>
</feature>
<keyword evidence="4 10" id="KW-1133">Transmembrane helix</keyword>
<reference evidence="12" key="1">
    <citation type="journal article" date="2019" name="Int. J. Syst. Evol. Microbiol.">
        <title>The Global Catalogue of Microorganisms (GCM) 10K type strain sequencing project: providing services to taxonomists for standard genome sequencing and annotation.</title>
        <authorList>
            <consortium name="The Broad Institute Genomics Platform"/>
            <consortium name="The Broad Institute Genome Sequencing Center for Infectious Disease"/>
            <person name="Wu L."/>
            <person name="Ma J."/>
        </authorList>
    </citation>
    <scope>NUCLEOTIDE SEQUENCE [LARGE SCALE GENOMIC DNA]</scope>
    <source>
        <strain evidence="12">JCM 9373</strain>
    </source>
</reference>
<dbReference type="RefSeq" id="WP_344862668.1">
    <property type="nucleotide sequence ID" value="NZ_BAAAUT010000038.1"/>
</dbReference>
<comment type="activity regulation">
    <text evidence="10">Na(+) is not transported, but it plays an essential structural role and its presence is essential for fluoride channel function.</text>
</comment>
<feature type="binding site" evidence="10">
    <location>
        <position position="86"/>
    </location>
    <ligand>
        <name>Na(+)</name>
        <dbReference type="ChEBI" id="CHEBI:29101"/>
        <note>structural</note>
    </ligand>
</feature>
<keyword evidence="10" id="KW-0479">Metal-binding</keyword>
<protein>
    <recommendedName>
        <fullName evidence="10">Fluoride-specific ion channel FluC</fullName>
    </recommendedName>
</protein>
<dbReference type="Proteomes" id="UP001500320">
    <property type="component" value="Unassembled WGS sequence"/>
</dbReference>
<evidence type="ECO:0000313" key="12">
    <source>
        <dbReference type="Proteomes" id="UP001500320"/>
    </source>
</evidence>
<evidence type="ECO:0000256" key="5">
    <source>
        <dbReference type="ARBA" id="ARBA00023136"/>
    </source>
</evidence>
<dbReference type="EMBL" id="BAAAUT010000038">
    <property type="protein sequence ID" value="GAA3149153.1"/>
    <property type="molecule type" value="Genomic_DNA"/>
</dbReference>
<keyword evidence="10" id="KW-0813">Transport</keyword>
<evidence type="ECO:0000256" key="2">
    <source>
        <dbReference type="ARBA" id="ARBA00022475"/>
    </source>
</evidence>
<comment type="similarity">
    <text evidence="7 10">Belongs to the fluoride channel Fluc/FEX (TC 1.A.43) family.</text>
</comment>
<keyword evidence="5 10" id="KW-0472">Membrane</keyword>
<accession>A0ABP6NIS4</accession>
<evidence type="ECO:0000256" key="6">
    <source>
        <dbReference type="ARBA" id="ARBA00023303"/>
    </source>
</evidence>
<keyword evidence="6 10" id="KW-0407">Ion channel</keyword>
<evidence type="ECO:0000256" key="3">
    <source>
        <dbReference type="ARBA" id="ARBA00022692"/>
    </source>
</evidence>
<keyword evidence="3 10" id="KW-0812">Transmembrane</keyword>
<evidence type="ECO:0000256" key="8">
    <source>
        <dbReference type="ARBA" id="ARBA00035585"/>
    </source>
</evidence>
<feature type="binding site" evidence="10">
    <location>
        <position position="83"/>
    </location>
    <ligand>
        <name>Na(+)</name>
        <dbReference type="ChEBI" id="CHEBI:29101"/>
        <note>structural</note>
    </ligand>
</feature>
<feature type="transmembrane region" description="Helical" evidence="10">
    <location>
        <begin position="72"/>
        <end position="93"/>
    </location>
</feature>
<evidence type="ECO:0000256" key="9">
    <source>
        <dbReference type="ARBA" id="ARBA00049940"/>
    </source>
</evidence>
<dbReference type="Pfam" id="PF02537">
    <property type="entry name" value="CRCB"/>
    <property type="match status" value="1"/>
</dbReference>
<keyword evidence="12" id="KW-1185">Reference proteome</keyword>